<keyword evidence="1" id="KW-0472">Membrane</keyword>
<keyword evidence="1" id="KW-1133">Transmembrane helix</keyword>
<evidence type="ECO:0000313" key="2">
    <source>
        <dbReference type="EMBL" id="MBB5043601.1"/>
    </source>
</evidence>
<proteinExistence type="predicted"/>
<dbReference type="AlphaFoldDB" id="A0A7W7YWC4"/>
<evidence type="ECO:0000313" key="3">
    <source>
        <dbReference type="Proteomes" id="UP000535406"/>
    </source>
</evidence>
<comment type="caution">
    <text evidence="2">The sequence shown here is derived from an EMBL/GenBank/DDBJ whole genome shotgun (WGS) entry which is preliminary data.</text>
</comment>
<reference evidence="2 3" key="1">
    <citation type="submission" date="2020-08" db="EMBL/GenBank/DDBJ databases">
        <title>Genomic Encyclopedia of Type Strains, Phase IV (KMG-IV): sequencing the most valuable type-strain genomes for metagenomic binning, comparative biology and taxonomic classification.</title>
        <authorList>
            <person name="Goeker M."/>
        </authorList>
    </citation>
    <scope>NUCLEOTIDE SEQUENCE [LARGE SCALE GENOMIC DNA]</scope>
    <source>
        <strain evidence="2 3">DSM 21319</strain>
    </source>
</reference>
<feature type="transmembrane region" description="Helical" evidence="1">
    <location>
        <begin position="39"/>
        <end position="59"/>
    </location>
</feature>
<gene>
    <name evidence="2" type="ORF">HNQ66_003011</name>
</gene>
<accession>A0A7W7YWC4</accession>
<evidence type="ECO:0008006" key="4">
    <source>
        <dbReference type="Google" id="ProtNLM"/>
    </source>
</evidence>
<protein>
    <recommendedName>
        <fullName evidence="4">DUF3311 domain-containing protein</fullName>
    </recommendedName>
</protein>
<organism evidence="2 3">
    <name type="scientific">Shinella fusca</name>
    <dbReference type="NCBI Taxonomy" id="544480"/>
    <lineage>
        <taxon>Bacteria</taxon>
        <taxon>Pseudomonadati</taxon>
        <taxon>Pseudomonadota</taxon>
        <taxon>Alphaproteobacteria</taxon>
        <taxon>Hyphomicrobiales</taxon>
        <taxon>Rhizobiaceae</taxon>
        <taxon>Shinella</taxon>
    </lineage>
</organism>
<sequence>MLRKTARRDRVLALFGAGVLLLNPPIVNLFSGYVFGVPALYLYFFGVWALVIGAIALICERGAGQAADGGRDTPPQ</sequence>
<dbReference type="EMBL" id="JACHIK010000010">
    <property type="protein sequence ID" value="MBB5043601.1"/>
    <property type="molecule type" value="Genomic_DNA"/>
</dbReference>
<dbReference type="RefSeq" id="WP_184144967.1">
    <property type="nucleotide sequence ID" value="NZ_JACHIK010000010.1"/>
</dbReference>
<evidence type="ECO:0000256" key="1">
    <source>
        <dbReference type="SAM" id="Phobius"/>
    </source>
</evidence>
<keyword evidence="1" id="KW-0812">Transmembrane</keyword>
<keyword evidence="3" id="KW-1185">Reference proteome</keyword>
<dbReference type="Proteomes" id="UP000535406">
    <property type="component" value="Unassembled WGS sequence"/>
</dbReference>
<name>A0A7W7YWC4_9HYPH</name>